<dbReference type="InterPro" id="IPR013783">
    <property type="entry name" value="Ig-like_fold"/>
</dbReference>
<dbReference type="InterPro" id="IPR003599">
    <property type="entry name" value="Ig_sub"/>
</dbReference>
<comment type="caution">
    <text evidence="7">The sequence shown here is derived from an EMBL/GenBank/DDBJ whole genome shotgun (WGS) entry which is preliminary data.</text>
</comment>
<evidence type="ECO:0000256" key="4">
    <source>
        <dbReference type="ARBA" id="ARBA00023136"/>
    </source>
</evidence>
<feature type="non-terminal residue" evidence="7">
    <location>
        <position position="1"/>
    </location>
</feature>
<dbReference type="GO" id="GO:0009897">
    <property type="term" value="C:external side of plasma membrane"/>
    <property type="evidence" value="ECO:0007669"/>
    <property type="project" value="TreeGrafter"/>
</dbReference>
<dbReference type="Gene3D" id="2.60.40.10">
    <property type="entry name" value="Immunoglobulins"/>
    <property type="match status" value="2"/>
</dbReference>
<protein>
    <recommendedName>
        <fullName evidence="6">Ig-like domain-containing protein</fullName>
    </recommendedName>
</protein>
<dbReference type="PANTHER" id="PTHR24100">
    <property type="entry name" value="BUTYROPHILIN"/>
    <property type="match status" value="1"/>
</dbReference>
<evidence type="ECO:0000259" key="6">
    <source>
        <dbReference type="PROSITE" id="PS50835"/>
    </source>
</evidence>
<dbReference type="FunFam" id="2.60.40.10:FF:000088">
    <property type="entry name" value="Butyrophilin subfamily 1 member A1"/>
    <property type="match status" value="1"/>
</dbReference>
<dbReference type="FunFam" id="2.60.40.10:FF:000438">
    <property type="entry name" value="CD276 antigen"/>
    <property type="match status" value="1"/>
</dbReference>
<dbReference type="InterPro" id="IPR036179">
    <property type="entry name" value="Ig-like_dom_sf"/>
</dbReference>
<reference evidence="7" key="1">
    <citation type="thesis" date="2021" institute="BYU ScholarsArchive" country="Provo, UT, USA">
        <title>Applications of and Algorithms for Genome Assembly and Genomic Analyses with an Emphasis on Marine Teleosts.</title>
        <authorList>
            <person name="Pickett B.D."/>
        </authorList>
    </citation>
    <scope>NUCLEOTIDE SEQUENCE</scope>
    <source>
        <strain evidence="7">HI-2016</strain>
    </source>
</reference>
<feature type="domain" description="Ig-like" evidence="6">
    <location>
        <begin position="135"/>
        <end position="228"/>
    </location>
</feature>
<dbReference type="SUPFAM" id="SSF48726">
    <property type="entry name" value="Immunoglobulin"/>
    <property type="match status" value="2"/>
</dbReference>
<keyword evidence="2" id="KW-0812">Transmembrane</keyword>
<dbReference type="InterPro" id="IPR050504">
    <property type="entry name" value="IgSF_BTN/MOG"/>
</dbReference>
<dbReference type="GO" id="GO:0001817">
    <property type="term" value="P:regulation of cytokine production"/>
    <property type="evidence" value="ECO:0007669"/>
    <property type="project" value="TreeGrafter"/>
</dbReference>
<dbReference type="Pfam" id="PF22705">
    <property type="entry name" value="C2-set_3"/>
    <property type="match status" value="1"/>
</dbReference>
<dbReference type="SMART" id="SM00407">
    <property type="entry name" value="IGc1"/>
    <property type="match status" value="1"/>
</dbReference>
<dbReference type="AlphaFoldDB" id="A0A8T2NS19"/>
<dbReference type="GO" id="GO:0005102">
    <property type="term" value="F:signaling receptor binding"/>
    <property type="evidence" value="ECO:0007669"/>
    <property type="project" value="TreeGrafter"/>
</dbReference>
<keyword evidence="4" id="KW-0472">Membrane</keyword>
<keyword evidence="5" id="KW-0393">Immunoglobulin domain</keyword>
<feature type="domain" description="Ig-like" evidence="6">
    <location>
        <begin position="3"/>
        <end position="114"/>
    </location>
</feature>
<keyword evidence="8" id="KW-1185">Reference proteome</keyword>
<name>A0A8T2NS19_9TELE</name>
<evidence type="ECO:0000256" key="5">
    <source>
        <dbReference type="ARBA" id="ARBA00023319"/>
    </source>
</evidence>
<evidence type="ECO:0000313" key="7">
    <source>
        <dbReference type="EMBL" id="KAG9341901.1"/>
    </source>
</evidence>
<comment type="subcellular location">
    <subcellularLocation>
        <location evidence="1">Membrane</location>
    </subcellularLocation>
</comment>
<dbReference type="InterPro" id="IPR053896">
    <property type="entry name" value="BTN3A2-like_Ig-C"/>
</dbReference>
<dbReference type="PROSITE" id="PS50835">
    <property type="entry name" value="IG_LIKE"/>
    <property type="match status" value="2"/>
</dbReference>
<dbReference type="InterPro" id="IPR003597">
    <property type="entry name" value="Ig_C1-set"/>
</dbReference>
<gene>
    <name evidence="7" type="ORF">JZ751_018218</name>
</gene>
<dbReference type="OrthoDB" id="8897154at2759"/>
<evidence type="ECO:0000256" key="3">
    <source>
        <dbReference type="ARBA" id="ARBA00022989"/>
    </source>
</evidence>
<organism evidence="7 8">
    <name type="scientific">Albula glossodonta</name>
    <name type="common">roundjaw bonefish</name>
    <dbReference type="NCBI Taxonomy" id="121402"/>
    <lineage>
        <taxon>Eukaryota</taxon>
        <taxon>Metazoa</taxon>
        <taxon>Chordata</taxon>
        <taxon>Craniata</taxon>
        <taxon>Vertebrata</taxon>
        <taxon>Euteleostomi</taxon>
        <taxon>Actinopterygii</taxon>
        <taxon>Neopterygii</taxon>
        <taxon>Teleostei</taxon>
        <taxon>Albuliformes</taxon>
        <taxon>Albulidae</taxon>
        <taxon>Albula</taxon>
    </lineage>
</organism>
<dbReference type="GO" id="GO:0050852">
    <property type="term" value="P:T cell receptor signaling pathway"/>
    <property type="evidence" value="ECO:0007669"/>
    <property type="project" value="TreeGrafter"/>
</dbReference>
<evidence type="ECO:0000256" key="1">
    <source>
        <dbReference type="ARBA" id="ARBA00004370"/>
    </source>
</evidence>
<accession>A0A8T2NS19</accession>
<evidence type="ECO:0000313" key="8">
    <source>
        <dbReference type="Proteomes" id="UP000824540"/>
    </source>
</evidence>
<dbReference type="PANTHER" id="PTHR24100:SF155">
    <property type="entry name" value="CD276 ANTIGEN"/>
    <property type="match status" value="1"/>
</dbReference>
<sequence>LPPSSLLFPVSSAELQVLVPQLPVVALYGMDTTLNCSFSPVTPFNLSDLSIFWQVALTGRSVHAFWDGRDQLVDQGESFANRTSLFQSELGSGNASLLLRKVQIADEGVFSCFVKVQDYNKAALLVQVAAPYSKPEVIHRMDSNLRPGDEVSLTCEAYGGYPEADVMWQDGRGRNLTDNVTTSAVANEEGLYRLYSVLRVTVEPNSTYTCRLLNPVLGDEGFASVTITAPTPRPWRCSAGLGNDSAGRKRAHWAVVTRAGIGGGVPFTPPLQPKHAR</sequence>
<dbReference type="InterPro" id="IPR007110">
    <property type="entry name" value="Ig-like_dom"/>
</dbReference>
<keyword evidence="3" id="KW-1133">Transmembrane helix</keyword>
<proteinExistence type="predicted"/>
<feature type="non-terminal residue" evidence="7">
    <location>
        <position position="277"/>
    </location>
</feature>
<dbReference type="SMART" id="SM00409">
    <property type="entry name" value="IG"/>
    <property type="match status" value="2"/>
</dbReference>
<evidence type="ECO:0000256" key="2">
    <source>
        <dbReference type="ARBA" id="ARBA00022692"/>
    </source>
</evidence>
<dbReference type="Proteomes" id="UP000824540">
    <property type="component" value="Unassembled WGS sequence"/>
</dbReference>
<dbReference type="EMBL" id="JAFBMS010000031">
    <property type="protein sequence ID" value="KAG9341901.1"/>
    <property type="molecule type" value="Genomic_DNA"/>
</dbReference>